<dbReference type="Gene3D" id="3.55.50.40">
    <property type="match status" value="1"/>
</dbReference>
<gene>
    <name evidence="3" type="ORF">CWR48_10610</name>
</gene>
<dbReference type="Pfam" id="PF18994">
    <property type="entry name" value="Prophage_tailD1"/>
    <property type="match status" value="1"/>
</dbReference>
<keyword evidence="4" id="KW-1185">Reference proteome</keyword>
<dbReference type="InterPro" id="IPR010572">
    <property type="entry name" value="Tail_dom"/>
</dbReference>
<dbReference type="NCBIfam" id="TIGR01665">
    <property type="entry name" value="put_anti_recept"/>
    <property type="match status" value="1"/>
</dbReference>
<evidence type="ECO:0000313" key="4">
    <source>
        <dbReference type="Proteomes" id="UP000257143"/>
    </source>
</evidence>
<name>A0A3D8PR33_9BACI</name>
<dbReference type="Proteomes" id="UP000257143">
    <property type="component" value="Unassembled WGS sequence"/>
</dbReference>
<evidence type="ECO:0008006" key="5">
    <source>
        <dbReference type="Google" id="ProtNLM"/>
    </source>
</evidence>
<dbReference type="Gene3D" id="6.20.110.10">
    <property type="match status" value="1"/>
</dbReference>
<feature type="domain" description="Tail spike" evidence="1">
    <location>
        <begin position="100"/>
        <end position="346"/>
    </location>
</feature>
<evidence type="ECO:0000259" key="2">
    <source>
        <dbReference type="Pfam" id="PF18994"/>
    </source>
</evidence>
<accession>A0A3D8PR33</accession>
<organism evidence="3 4">
    <name type="scientific">Oceanobacillus arenosus</name>
    <dbReference type="NCBI Taxonomy" id="1229153"/>
    <lineage>
        <taxon>Bacteria</taxon>
        <taxon>Bacillati</taxon>
        <taxon>Bacillota</taxon>
        <taxon>Bacilli</taxon>
        <taxon>Bacillales</taxon>
        <taxon>Bacillaceae</taxon>
        <taxon>Oceanobacillus</taxon>
    </lineage>
</organism>
<dbReference type="Pfam" id="PF06605">
    <property type="entry name" value="Prophage_tail"/>
    <property type="match status" value="1"/>
</dbReference>
<dbReference type="EMBL" id="PIOC01000017">
    <property type="protein sequence ID" value="RDW18047.1"/>
    <property type="molecule type" value="Genomic_DNA"/>
</dbReference>
<comment type="caution">
    <text evidence="3">The sequence shown here is derived from an EMBL/GenBank/DDBJ whole genome shotgun (WGS) entry which is preliminary data.</text>
</comment>
<sequence>MKRNEVNIIAREKLIIKDRLSKDEEPLYAVKNFVVKNGVNKYDPITFVLPKTKENEYAYPIVDNENFILWDNHEYRIKEMYETIKGETPIKFITNARHRFYDLLDTNRDTTLTTGAKTINQLLSFIFTGTRWNFSVIDSFGTLEFENFGNDNCLSLFNKVIERFEAEFVIIGKEVRITKPQGSYVDMQFRYNHNIKTFKRNIDTSNLSTRIKGTGKLNEDGTPIVSDIYISPNAHLYTDDDGNIEYKDAPPYSNETIIHKDTLRKHLQTAIQDVPDVYFELEFTVLQDAGYTKPIPERGDVIPTILEQINVDVDLRIMEIEQYPFNKNRSPKVTLANYKKTYTNQLIDYQKSLLDKIWDENSGKLRYNVYDEAVQRATEALNNSLTELEYPPGMGIIARDPENENRFVAFRSSGIGITSDGGLTFDEAITHLGVTTSLLTAGQIYTNNIQIIGNNDLFYWDGNYLIAIDANDPNKYVKLNSDGLYIAKGAITIEGKDGRKFMLDGLANLNYSVFRHSPDFKNQFVEIDGVFYRTRETTRQSFDQYALRHEGRYLKVHLAYFVSNNAEGIQGNVYVVGTESGEPILLTKTITNTGSNSDNAVYGEVLTIDLGVPTYNRRAFYLQLRTTSASIFAYARVREIWQEG</sequence>
<feature type="domain" description="Prophage endopeptidase tail N-terminal" evidence="2">
    <location>
        <begin position="14"/>
        <end position="94"/>
    </location>
</feature>
<dbReference type="InterPro" id="IPR007119">
    <property type="entry name" value="Phage_tail_spike_N"/>
</dbReference>
<dbReference type="OrthoDB" id="2963812at2"/>
<dbReference type="InterPro" id="IPR044051">
    <property type="entry name" value="Prophage_tail_N"/>
</dbReference>
<proteinExistence type="predicted"/>
<reference evidence="4" key="1">
    <citation type="submission" date="2017-11" db="EMBL/GenBank/DDBJ databases">
        <authorList>
            <person name="Zhu W."/>
        </authorList>
    </citation>
    <scope>NUCLEOTIDE SEQUENCE [LARGE SCALE GENOMIC DNA]</scope>
    <source>
        <strain evidence="4">CAU 1183</strain>
    </source>
</reference>
<dbReference type="AlphaFoldDB" id="A0A3D8PR33"/>
<protein>
    <recommendedName>
        <fullName evidence="5">Prophage tail endopeptidase domain-containing protein</fullName>
    </recommendedName>
</protein>
<evidence type="ECO:0000259" key="1">
    <source>
        <dbReference type="Pfam" id="PF06605"/>
    </source>
</evidence>
<evidence type="ECO:0000313" key="3">
    <source>
        <dbReference type="EMBL" id="RDW18047.1"/>
    </source>
</evidence>